<proteinExistence type="predicted"/>
<dbReference type="RefSeq" id="WP_158362937.1">
    <property type="nucleotide sequence ID" value="NZ_JAOQKC010000006.1"/>
</dbReference>
<organism evidence="2 3">
    <name type="scientific">Laedolimicola ammoniilytica</name>
    <dbReference type="NCBI Taxonomy" id="2981771"/>
    <lineage>
        <taxon>Bacteria</taxon>
        <taxon>Bacillati</taxon>
        <taxon>Bacillota</taxon>
        <taxon>Clostridia</taxon>
        <taxon>Lachnospirales</taxon>
        <taxon>Lachnospiraceae</taxon>
        <taxon>Laedolimicola</taxon>
    </lineage>
</organism>
<dbReference type="Proteomes" id="UP001652461">
    <property type="component" value="Unassembled WGS sequence"/>
</dbReference>
<evidence type="ECO:0000313" key="3">
    <source>
        <dbReference type="Proteomes" id="UP001652461"/>
    </source>
</evidence>
<reference evidence="2 3" key="1">
    <citation type="journal article" date="2021" name="ISME Commun">
        <title>Automated analysis of genomic sequences facilitates high-throughput and comprehensive description of bacteria.</title>
        <authorList>
            <person name="Hitch T.C.A."/>
        </authorList>
    </citation>
    <scope>NUCLEOTIDE SEQUENCE [LARGE SCALE GENOMIC DNA]</scope>
    <source>
        <strain evidence="2 3">Sanger_04</strain>
    </source>
</reference>
<feature type="transmembrane region" description="Helical" evidence="1">
    <location>
        <begin position="254"/>
        <end position="273"/>
    </location>
</feature>
<keyword evidence="1" id="KW-0812">Transmembrane</keyword>
<feature type="transmembrane region" description="Helical" evidence="1">
    <location>
        <begin position="285"/>
        <end position="306"/>
    </location>
</feature>
<feature type="transmembrane region" description="Helical" evidence="1">
    <location>
        <begin position="107"/>
        <end position="130"/>
    </location>
</feature>
<feature type="transmembrane region" description="Helical" evidence="1">
    <location>
        <begin position="6"/>
        <end position="26"/>
    </location>
</feature>
<sequence length="357" mass="41164">MSDILIAVLVAVYYFTCFFVLGTCLLRLIRVDFSLPLAMVTGGFSYYLFFNIVALPMKLKFYPLSTLTKTWCGVVVVGMALLIVLGRKALGQAWKESVEKIRKRPKFYLGVFSLILVQYVYMGSVTASLFGVTDDRYYIGDVMTSLYTNTIQQYSYIDGGKYAYLDVNYLLQMYPIHTAVVSQVTGLHPLIENKWVLTATWLILVNCVFYLWGRLLFKENSKKVFWFLVIITWCTYAQRAVVESFAQHLVYRMAEGKNLLANLIIPFLFYLFARIVKSDGKWQNWFLVFWIVCGSYCLVMSSFFILPLVTGSFYACYVVLGRRWRQLVPAVLCFVPCVAVLYIYLLETSGKLLFYIP</sequence>
<gene>
    <name evidence="2" type="ORF">OCV63_06480</name>
</gene>
<dbReference type="EMBL" id="JAOQKC010000006">
    <property type="protein sequence ID" value="MCU6696545.1"/>
    <property type="molecule type" value="Genomic_DNA"/>
</dbReference>
<keyword evidence="3" id="KW-1185">Reference proteome</keyword>
<feature type="transmembrane region" description="Helical" evidence="1">
    <location>
        <begin position="326"/>
        <end position="346"/>
    </location>
</feature>
<dbReference type="InterPro" id="IPR045723">
    <property type="entry name" value="DUF6077"/>
</dbReference>
<feature type="transmembrane region" description="Helical" evidence="1">
    <location>
        <begin position="33"/>
        <end position="55"/>
    </location>
</feature>
<keyword evidence="1" id="KW-0472">Membrane</keyword>
<evidence type="ECO:0000256" key="1">
    <source>
        <dbReference type="SAM" id="Phobius"/>
    </source>
</evidence>
<dbReference type="Pfam" id="PF19554">
    <property type="entry name" value="DUF6077"/>
    <property type="match status" value="1"/>
</dbReference>
<feature type="transmembrane region" description="Helical" evidence="1">
    <location>
        <begin position="195"/>
        <end position="212"/>
    </location>
</feature>
<keyword evidence="1" id="KW-1133">Transmembrane helix</keyword>
<comment type="caution">
    <text evidence="2">The sequence shown here is derived from an EMBL/GenBank/DDBJ whole genome shotgun (WGS) entry which is preliminary data.</text>
</comment>
<evidence type="ECO:0000313" key="2">
    <source>
        <dbReference type="EMBL" id="MCU6696545.1"/>
    </source>
</evidence>
<protein>
    <submittedName>
        <fullName evidence="2">DUF6077 domain-containing protein</fullName>
    </submittedName>
</protein>
<feature type="transmembrane region" description="Helical" evidence="1">
    <location>
        <begin position="67"/>
        <end position="86"/>
    </location>
</feature>
<accession>A0ABT2RW57</accession>
<name>A0ABT2RW57_9FIRM</name>